<keyword evidence="3" id="KW-1185">Reference proteome</keyword>
<evidence type="ECO:0000313" key="2">
    <source>
        <dbReference type="EMBL" id="MBW0483336.1"/>
    </source>
</evidence>
<name>A0A9Q3CIN0_9BASI</name>
<dbReference type="EMBL" id="AVOT02007188">
    <property type="protein sequence ID" value="MBW0483336.1"/>
    <property type="molecule type" value="Genomic_DNA"/>
</dbReference>
<feature type="compositionally biased region" description="Acidic residues" evidence="1">
    <location>
        <begin position="89"/>
        <end position="99"/>
    </location>
</feature>
<feature type="compositionally biased region" description="Low complexity" evidence="1">
    <location>
        <begin position="64"/>
        <end position="73"/>
    </location>
</feature>
<dbReference type="Proteomes" id="UP000765509">
    <property type="component" value="Unassembled WGS sequence"/>
</dbReference>
<feature type="region of interest" description="Disordered" evidence="1">
    <location>
        <begin position="1"/>
        <end position="122"/>
    </location>
</feature>
<accession>A0A9Q3CIN0</accession>
<reference evidence="2" key="1">
    <citation type="submission" date="2021-03" db="EMBL/GenBank/DDBJ databases">
        <title>Draft genome sequence of rust myrtle Austropuccinia psidii MF-1, a brazilian biotype.</title>
        <authorList>
            <person name="Quecine M.C."/>
            <person name="Pachon D.M.R."/>
            <person name="Bonatelli M.L."/>
            <person name="Correr F.H."/>
            <person name="Franceschini L.M."/>
            <person name="Leite T.F."/>
            <person name="Margarido G.R.A."/>
            <person name="Almeida C.A."/>
            <person name="Ferrarezi J.A."/>
            <person name="Labate C.A."/>
        </authorList>
    </citation>
    <scope>NUCLEOTIDE SEQUENCE</scope>
    <source>
        <strain evidence="2">MF-1</strain>
    </source>
</reference>
<comment type="caution">
    <text evidence="2">The sequence shown here is derived from an EMBL/GenBank/DDBJ whole genome shotgun (WGS) entry which is preliminary data.</text>
</comment>
<gene>
    <name evidence="2" type="ORF">O181_023051</name>
</gene>
<proteinExistence type="predicted"/>
<organism evidence="2 3">
    <name type="scientific">Austropuccinia psidii MF-1</name>
    <dbReference type="NCBI Taxonomy" id="1389203"/>
    <lineage>
        <taxon>Eukaryota</taxon>
        <taxon>Fungi</taxon>
        <taxon>Dikarya</taxon>
        <taxon>Basidiomycota</taxon>
        <taxon>Pucciniomycotina</taxon>
        <taxon>Pucciniomycetes</taxon>
        <taxon>Pucciniales</taxon>
        <taxon>Sphaerophragmiaceae</taxon>
        <taxon>Austropuccinia</taxon>
    </lineage>
</organism>
<sequence length="122" mass="13020">MPVQHSPPSRKTRSQARSQAVLTPTPREPFDETPAVTQLEAHFDRGSVMEGEAPSIQEGRGLRRSSSFSGVVGTFPGISRTTLRGTGEDVAEEEEEPDGNEAAHTPLRESKGTGGPTIAHSN</sequence>
<protein>
    <submittedName>
        <fullName evidence="2">Uncharacterized protein</fullName>
    </submittedName>
</protein>
<evidence type="ECO:0000256" key="1">
    <source>
        <dbReference type="SAM" id="MobiDB-lite"/>
    </source>
</evidence>
<dbReference type="AlphaFoldDB" id="A0A9Q3CIN0"/>
<evidence type="ECO:0000313" key="3">
    <source>
        <dbReference type="Proteomes" id="UP000765509"/>
    </source>
</evidence>